<dbReference type="Proteomes" id="UP001066276">
    <property type="component" value="Chromosome 7"/>
</dbReference>
<evidence type="ECO:0000313" key="2">
    <source>
        <dbReference type="Proteomes" id="UP001066276"/>
    </source>
</evidence>
<dbReference type="EMBL" id="JANPWB010000011">
    <property type="protein sequence ID" value="KAJ1128096.1"/>
    <property type="molecule type" value="Genomic_DNA"/>
</dbReference>
<evidence type="ECO:0000313" key="1">
    <source>
        <dbReference type="EMBL" id="KAJ1128096.1"/>
    </source>
</evidence>
<protein>
    <submittedName>
        <fullName evidence="1">Uncharacterized protein</fullName>
    </submittedName>
</protein>
<dbReference type="AlphaFoldDB" id="A0AAV7PL57"/>
<sequence>MVEGRKWWSKRKVVKVKVEENACRSGREDVIADGIAGGGFVEMDGFGMDRLCDGEDFTSGACRGLGAEIVMSDEEGVGEGTQENGLKSKRVGEDVLYPMRSLVKPCSQLRHETPKGM</sequence>
<comment type="caution">
    <text evidence="1">The sequence shown here is derived from an EMBL/GenBank/DDBJ whole genome shotgun (WGS) entry which is preliminary data.</text>
</comment>
<accession>A0AAV7PL57</accession>
<proteinExistence type="predicted"/>
<organism evidence="1 2">
    <name type="scientific">Pleurodeles waltl</name>
    <name type="common">Iberian ribbed newt</name>
    <dbReference type="NCBI Taxonomy" id="8319"/>
    <lineage>
        <taxon>Eukaryota</taxon>
        <taxon>Metazoa</taxon>
        <taxon>Chordata</taxon>
        <taxon>Craniata</taxon>
        <taxon>Vertebrata</taxon>
        <taxon>Euteleostomi</taxon>
        <taxon>Amphibia</taxon>
        <taxon>Batrachia</taxon>
        <taxon>Caudata</taxon>
        <taxon>Salamandroidea</taxon>
        <taxon>Salamandridae</taxon>
        <taxon>Pleurodelinae</taxon>
        <taxon>Pleurodeles</taxon>
    </lineage>
</organism>
<keyword evidence="2" id="KW-1185">Reference proteome</keyword>
<reference evidence="1" key="1">
    <citation type="journal article" date="2022" name="bioRxiv">
        <title>Sequencing and chromosome-scale assembly of the giantPleurodeles waltlgenome.</title>
        <authorList>
            <person name="Brown T."/>
            <person name="Elewa A."/>
            <person name="Iarovenko S."/>
            <person name="Subramanian E."/>
            <person name="Araus A.J."/>
            <person name="Petzold A."/>
            <person name="Susuki M."/>
            <person name="Suzuki K.-i.T."/>
            <person name="Hayashi T."/>
            <person name="Toyoda A."/>
            <person name="Oliveira C."/>
            <person name="Osipova E."/>
            <person name="Leigh N.D."/>
            <person name="Simon A."/>
            <person name="Yun M.H."/>
        </authorList>
    </citation>
    <scope>NUCLEOTIDE SEQUENCE</scope>
    <source>
        <strain evidence="1">20211129_DDA</strain>
        <tissue evidence="1">Liver</tissue>
    </source>
</reference>
<gene>
    <name evidence="1" type="ORF">NDU88_006475</name>
</gene>
<name>A0AAV7PL57_PLEWA</name>